<keyword evidence="1" id="KW-0472">Membrane</keyword>
<evidence type="ECO:0000313" key="6">
    <source>
        <dbReference type="EMBL" id="HAB3964248.1"/>
    </source>
</evidence>
<reference evidence="6" key="5">
    <citation type="submission" date="2019-10" db="EMBL/GenBank/DDBJ databases">
        <authorList>
            <consortium name="NCBI Pathogen Detection Project"/>
        </authorList>
    </citation>
    <scope>NUCLEOTIDE SEQUENCE</scope>
    <source>
        <strain evidence="6">Salmonella enterica</strain>
    </source>
</reference>
<dbReference type="EMBL" id="DAAGOZ010000009">
    <property type="protein sequence ID" value="HAB3964248.1"/>
    <property type="molecule type" value="Genomic_DNA"/>
</dbReference>
<feature type="transmembrane region" description="Helical" evidence="1">
    <location>
        <begin position="135"/>
        <end position="155"/>
    </location>
</feature>
<dbReference type="Proteomes" id="UP000839781">
    <property type="component" value="Unassembled WGS sequence"/>
</dbReference>
<evidence type="ECO:0000256" key="1">
    <source>
        <dbReference type="SAM" id="Phobius"/>
    </source>
</evidence>
<evidence type="ECO:0008006" key="10">
    <source>
        <dbReference type="Google" id="ProtNLM"/>
    </source>
</evidence>
<feature type="transmembrane region" description="Helical" evidence="1">
    <location>
        <begin position="12"/>
        <end position="33"/>
    </location>
</feature>
<keyword evidence="1" id="KW-1133">Transmembrane helix</keyword>
<reference evidence="3" key="4">
    <citation type="submission" date="2018-08" db="EMBL/GenBank/DDBJ databases">
        <authorList>
            <person name="Ashton P.M."/>
            <person name="Dallman T."/>
            <person name="Nair S."/>
            <person name="De Pinna E."/>
            <person name="Peters T."/>
            <person name="Grant K."/>
        </authorList>
    </citation>
    <scope>NUCLEOTIDE SEQUENCE [LARGE SCALE GENOMIC DNA]</scope>
    <source>
        <strain evidence="3">294779</strain>
        <strain evidence="4">474878</strain>
    </source>
</reference>
<organism evidence="2 9">
    <name type="scientific">Salmonella diarizonae</name>
    <dbReference type="NCBI Taxonomy" id="59204"/>
    <lineage>
        <taxon>Bacteria</taxon>
        <taxon>Pseudomonadati</taxon>
        <taxon>Pseudomonadota</taxon>
        <taxon>Gammaproteobacteria</taxon>
        <taxon>Enterobacterales</taxon>
        <taxon>Enterobacteriaceae</taxon>
        <taxon>Salmonella</taxon>
    </lineage>
</organism>
<gene>
    <name evidence="5" type="ORF">AH359_13975</name>
    <name evidence="2" type="ORF">CNQ75_24610</name>
    <name evidence="3" type="ORF">CTQ69_14545</name>
    <name evidence="4" type="ORF">DLB95_13750</name>
    <name evidence="7" type="ORF">GB480_11965</name>
    <name evidence="6" type="ORF">GBX62_09405</name>
    <name evidence="8" type="ORF">JMJ85_20825</name>
</gene>
<reference evidence="5" key="3">
    <citation type="submission" date="2018-07" db="EMBL/GenBank/DDBJ databases">
        <authorList>
            <consortium name="GenomeTrakr network: Whole genome sequencing for foodborne pathogen traceback"/>
        </authorList>
    </citation>
    <scope>NUCLEOTIDE SEQUENCE</scope>
    <source>
        <strain evidence="5">FDA00001986</strain>
    </source>
</reference>
<reference evidence="2 9" key="1">
    <citation type="submission" date="2017-09" db="EMBL/GenBank/DDBJ databases">
        <title>Complete genome of Salmonella enterica subsp. diarizonae isolated from stool of a patient with bacterial enteropathy.</title>
        <authorList>
            <person name="Zhou J."/>
            <person name="Chen Q."/>
            <person name="Guo L."/>
            <person name="Fan J."/>
        </authorList>
    </citation>
    <scope>NUCLEOTIDE SEQUENCE [LARGE SCALE GENOMIC DNA]</scope>
    <source>
        <strain evidence="2 9">HZS154</strain>
    </source>
</reference>
<name>A0A2I5HPJ3_SALDZ</name>
<dbReference type="Proteomes" id="UP000230639">
    <property type="component" value="Chromosome"/>
</dbReference>
<keyword evidence="1" id="KW-0812">Transmembrane</keyword>
<reference evidence="8" key="6">
    <citation type="submission" date="2021-07" db="EMBL/GenBank/DDBJ databases">
        <title>Whole-Genome Sequences of non-enterica strains of Salmonella enterica isolated from poultry houses.</title>
        <authorList>
            <person name="Lamas A."/>
            <person name="Regal P."/>
            <person name="Miranda J.M."/>
            <person name="Vazquez B."/>
            <person name="Cepeda A."/>
            <person name="Franco C.M."/>
        </authorList>
    </citation>
    <scope>NUCLEOTIDE SEQUENCE</scope>
    <source>
        <strain evidence="8">LHICA_D1</strain>
    </source>
</reference>
<reference evidence="6" key="2">
    <citation type="journal article" date="2018" name="Genome Biol.">
        <title>SKESA: strategic k-mer extension for scrupulous assemblies.</title>
        <authorList>
            <person name="Souvorov A."/>
            <person name="Agarwala R."/>
            <person name="Lipman D.J."/>
        </authorList>
    </citation>
    <scope>NUCLEOTIDE SEQUENCE</scope>
    <source>
        <strain evidence="6">Salmonella enterica</strain>
    </source>
</reference>
<proteinExistence type="predicted"/>
<dbReference type="EMBL" id="CP023345">
    <property type="protein sequence ID" value="ATW57398.1"/>
    <property type="molecule type" value="Genomic_DNA"/>
</dbReference>
<dbReference type="EMBL" id="AALSXK010000011">
    <property type="protein sequence ID" value="EDD0502415.1"/>
    <property type="molecule type" value="Genomic_DNA"/>
</dbReference>
<dbReference type="EMBL" id="CP078142">
    <property type="protein sequence ID" value="QXN83185.1"/>
    <property type="molecule type" value="Genomic_DNA"/>
</dbReference>
<dbReference type="EMBL" id="AAIYJF010000009">
    <property type="protein sequence ID" value="ECJ4378308.1"/>
    <property type="molecule type" value="Genomic_DNA"/>
</dbReference>
<evidence type="ECO:0000313" key="8">
    <source>
        <dbReference type="EMBL" id="QXN83185.1"/>
    </source>
</evidence>
<evidence type="ECO:0000313" key="3">
    <source>
        <dbReference type="EMBL" id="ECC3915201.1"/>
    </source>
</evidence>
<evidence type="ECO:0000313" key="4">
    <source>
        <dbReference type="EMBL" id="ECJ4378308.1"/>
    </source>
</evidence>
<feature type="transmembrane region" description="Helical" evidence="1">
    <location>
        <begin position="188"/>
        <end position="207"/>
    </location>
</feature>
<sequence>MISIKNKFSILIIPILSLVVALIPAMFLFSPYLRGYIFSTYRASAIFNTAILTIYSIGAFVSFYSIVEVGRARFILSSGDGDKNCRLISNLNKVFYSAEYPNAGSLISSANESAFKTKTQRLSLIHTCMNTSTMMGLLGTFFGLSVTVASVVVLLDKSGLGGGGGNSSEILDVIVNIMKSLSAPLRGMNIAFVASIYGVVSAILLGVQTIMCRSAYNSLFYCLREMSIEYLKRNDEQIDLNNNKVNTGRIIAKGINSILEQVINLNNTTDKQYNITAEVLSGIDMNMSRINSCLSSINDVLVILSQEQVILKSGIDSAKKMISEGICLQMKNHQEYSNKCNDILKGNLSIAAEIDSISGQQEKNHLEHLDMLKENATENKMYADILLKEMESSHSTFYPLFEKLVEMHKALTSKVTK</sequence>
<dbReference type="RefSeq" id="WP_063390023.1">
    <property type="nucleotide sequence ID" value="NZ_CP011288.1"/>
</dbReference>
<dbReference type="Proteomes" id="UP000839735">
    <property type="component" value="Unassembled WGS sequence"/>
</dbReference>
<dbReference type="EMBL" id="AAIBIC010000017">
    <property type="protein sequence ID" value="ECC3915201.1"/>
    <property type="molecule type" value="Genomic_DNA"/>
</dbReference>
<evidence type="ECO:0000313" key="7">
    <source>
        <dbReference type="EMBL" id="HAB6339642.1"/>
    </source>
</evidence>
<feature type="transmembrane region" description="Helical" evidence="1">
    <location>
        <begin position="45"/>
        <end position="67"/>
    </location>
</feature>
<evidence type="ECO:0000313" key="5">
    <source>
        <dbReference type="EMBL" id="EDD0502415.1"/>
    </source>
</evidence>
<accession>A0A2I5HPJ3</accession>
<dbReference type="AlphaFoldDB" id="A0A2I5HPJ3"/>
<evidence type="ECO:0000313" key="9">
    <source>
        <dbReference type="Proteomes" id="UP000230639"/>
    </source>
</evidence>
<protein>
    <recommendedName>
        <fullName evidence="10">MotA/TolQ/ExbB proton channel domain-containing protein</fullName>
    </recommendedName>
</protein>
<dbReference type="EMBL" id="DAAHJH010000009">
    <property type="protein sequence ID" value="HAB6339642.1"/>
    <property type="molecule type" value="Genomic_DNA"/>
</dbReference>
<evidence type="ECO:0000313" key="2">
    <source>
        <dbReference type="EMBL" id="ATW57398.1"/>
    </source>
</evidence>